<dbReference type="OrthoDB" id="2270193at2759"/>
<dbReference type="GO" id="GO:0016567">
    <property type="term" value="P:protein ubiquitination"/>
    <property type="evidence" value="ECO:0007669"/>
    <property type="project" value="TreeGrafter"/>
</dbReference>
<evidence type="ECO:0000256" key="3">
    <source>
        <dbReference type="SAM" id="MobiDB-lite"/>
    </source>
</evidence>
<dbReference type="InterPro" id="IPR036987">
    <property type="entry name" value="SRA-YDG_sf"/>
</dbReference>
<feature type="compositionally biased region" description="Polar residues" evidence="3">
    <location>
        <begin position="509"/>
        <end position="524"/>
    </location>
</feature>
<reference evidence="6" key="1">
    <citation type="submission" date="2014-03" db="EMBL/GenBank/DDBJ databases">
        <title>The Genome Sequence of Puccinia striiformis f. sp. tritici PST-78.</title>
        <authorList>
            <consortium name="The Broad Institute Genome Sequencing Platform"/>
            <person name="Cuomo C."/>
            <person name="Hulbert S."/>
            <person name="Chen X."/>
            <person name="Walker B."/>
            <person name="Young S.K."/>
            <person name="Zeng Q."/>
            <person name="Gargeya S."/>
            <person name="Fitzgerald M."/>
            <person name="Haas B."/>
            <person name="Abouelleil A."/>
            <person name="Alvarado L."/>
            <person name="Arachchi H.M."/>
            <person name="Berlin A.M."/>
            <person name="Chapman S.B."/>
            <person name="Goldberg J."/>
            <person name="Griggs A."/>
            <person name="Gujja S."/>
            <person name="Hansen M."/>
            <person name="Howarth C."/>
            <person name="Imamovic A."/>
            <person name="Larimer J."/>
            <person name="McCowan C."/>
            <person name="Montmayeur A."/>
            <person name="Murphy C."/>
            <person name="Neiman D."/>
            <person name="Pearson M."/>
            <person name="Priest M."/>
            <person name="Roberts A."/>
            <person name="Saif S."/>
            <person name="Shea T."/>
            <person name="Sisk P."/>
            <person name="Sykes S."/>
            <person name="Wortman J."/>
            <person name="Nusbaum C."/>
            <person name="Birren B."/>
        </authorList>
    </citation>
    <scope>NUCLEOTIDE SEQUENCE [LARGE SCALE GENOMIC DNA]</scope>
    <source>
        <strain evidence="6">race PST-78</strain>
    </source>
</reference>
<comment type="subcellular location">
    <subcellularLocation>
        <location evidence="2">Nucleus</location>
    </subcellularLocation>
</comment>
<sequence length="684" mass="73284">MAPTAVQTKETYEEIRQRNIAANRSLLLSLQLSGPGHGTNLIPKTALKSVSVGGIGEADKESKSATTTKKKTRKSARRDSTGVDEVQEENPETTGRRRSGRISQLKQQTVTKRARENDESESESGDEYKGRDDEGSDEEIAVPGQGRKRKSNWRPPTEPKRPRGSLPPQRKAKSLKGNRPNPKVFGQQVGTEVGDWWDSRMMCSQAGVHAPPVCGISGNDGVGCYSVALSGGYEDDVDLGYAFTFTGSGGRALSGTPGNPKNLRTAPQSSDQEFTAVNASLRLSCELRNPVRVIRGYKNHSPFAPDEGYRYDGLYRVEKCWREAGQSGFQVCKFAFVRLPNQPRIPVKAGREAEAEGMFRDMGIQTDALPELAEERQVWTQQLAKQRKEEKKESQEDEPADEPKVAPLVTEIPLEAKPSPSPQNTNDASSLEPELSQPQETATATAVEDVIMAPVEPSEANEVVHPNDVGSEAVSVPAVIAGPDTSCTGNAGTKADNLASSADKATGDPATNTSGDPATDTTSDIPPAHNVDGHEPAVDELADDKDKNVPVITSDIQPTQLLASPSAPSTDIQAGGDKPTDEPVSNTVVDHHTDQQELVVDKIQDEPVTTSVADIAPPPRPEADQQVHLVDNVNDVKNKDQTSGPAAIKDVADDAHTPALANEAPPTGTIAIGVEPQSTIVKEI</sequence>
<dbReference type="EMBL" id="AJIL01000140">
    <property type="protein sequence ID" value="KNE93306.1"/>
    <property type="molecule type" value="Genomic_DNA"/>
</dbReference>
<dbReference type="SUPFAM" id="SSF88697">
    <property type="entry name" value="PUA domain-like"/>
    <property type="match status" value="1"/>
</dbReference>
<keyword evidence="1 2" id="KW-0539">Nucleus</keyword>
<dbReference type="SMART" id="SM00466">
    <property type="entry name" value="SRA"/>
    <property type="match status" value="1"/>
</dbReference>
<dbReference type="GO" id="GO:0061630">
    <property type="term" value="F:ubiquitin protein ligase activity"/>
    <property type="evidence" value="ECO:0007669"/>
    <property type="project" value="TreeGrafter"/>
</dbReference>
<organism evidence="5 6">
    <name type="scientific">Puccinia striiformis f. sp. tritici PST-78</name>
    <dbReference type="NCBI Taxonomy" id="1165861"/>
    <lineage>
        <taxon>Eukaryota</taxon>
        <taxon>Fungi</taxon>
        <taxon>Dikarya</taxon>
        <taxon>Basidiomycota</taxon>
        <taxon>Pucciniomycotina</taxon>
        <taxon>Pucciniomycetes</taxon>
        <taxon>Pucciniales</taxon>
        <taxon>Pucciniaceae</taxon>
        <taxon>Puccinia</taxon>
    </lineage>
</organism>
<feature type="region of interest" description="Disordered" evidence="3">
    <location>
        <begin position="380"/>
        <end position="625"/>
    </location>
</feature>
<feature type="compositionally biased region" description="Basic and acidic residues" evidence="3">
    <location>
        <begin position="589"/>
        <end position="605"/>
    </location>
</feature>
<feature type="region of interest" description="Disordered" evidence="3">
    <location>
        <begin position="53"/>
        <end position="187"/>
    </location>
</feature>
<evidence type="ECO:0000313" key="6">
    <source>
        <dbReference type="Proteomes" id="UP000054564"/>
    </source>
</evidence>
<accession>A0A0L0V299</accession>
<dbReference type="InterPro" id="IPR015947">
    <property type="entry name" value="PUA-like_sf"/>
</dbReference>
<dbReference type="Gene3D" id="2.30.280.10">
    <property type="entry name" value="SRA-YDG"/>
    <property type="match status" value="1"/>
</dbReference>
<gene>
    <name evidence="5" type="ORF">PSTG_13347</name>
</gene>
<evidence type="ECO:0000313" key="5">
    <source>
        <dbReference type="EMBL" id="KNE93306.1"/>
    </source>
</evidence>
<dbReference type="InterPro" id="IPR045134">
    <property type="entry name" value="UHRF1/2-like"/>
</dbReference>
<dbReference type="PANTHER" id="PTHR14140:SF27">
    <property type="entry name" value="OS04G0289800 PROTEIN"/>
    <property type="match status" value="1"/>
</dbReference>
<feature type="domain" description="YDG" evidence="4">
    <location>
        <begin position="186"/>
        <end position="338"/>
    </location>
</feature>
<dbReference type="Pfam" id="PF02182">
    <property type="entry name" value="SAD_SRA"/>
    <property type="match status" value="1"/>
</dbReference>
<evidence type="ECO:0000256" key="2">
    <source>
        <dbReference type="PROSITE-ProRule" id="PRU00358"/>
    </source>
</evidence>
<dbReference type="GO" id="GO:0044027">
    <property type="term" value="P:negative regulation of gene expression via chromosomal CpG island methylation"/>
    <property type="evidence" value="ECO:0007669"/>
    <property type="project" value="TreeGrafter"/>
</dbReference>
<dbReference type="InterPro" id="IPR003105">
    <property type="entry name" value="SRA_YDG"/>
</dbReference>
<feature type="compositionally biased region" description="Polar residues" evidence="3">
    <location>
        <begin position="554"/>
        <end position="572"/>
    </location>
</feature>
<proteinExistence type="predicted"/>
<dbReference type="PANTHER" id="PTHR14140">
    <property type="entry name" value="E3 UBIQUITIN-PROTEIN LIGASE UHRF-RELATED"/>
    <property type="match status" value="1"/>
</dbReference>
<dbReference type="GO" id="GO:0005634">
    <property type="term" value="C:nucleus"/>
    <property type="evidence" value="ECO:0007669"/>
    <property type="project" value="UniProtKB-SubCell"/>
</dbReference>
<keyword evidence="6" id="KW-1185">Reference proteome</keyword>
<dbReference type="AlphaFoldDB" id="A0A0L0V299"/>
<dbReference type="Proteomes" id="UP000054564">
    <property type="component" value="Unassembled WGS sequence"/>
</dbReference>
<protein>
    <recommendedName>
        <fullName evidence="4">YDG domain-containing protein</fullName>
    </recommendedName>
</protein>
<evidence type="ECO:0000256" key="1">
    <source>
        <dbReference type="ARBA" id="ARBA00023242"/>
    </source>
</evidence>
<dbReference type="PROSITE" id="PS51015">
    <property type="entry name" value="YDG"/>
    <property type="match status" value="1"/>
</dbReference>
<name>A0A0L0V299_9BASI</name>
<dbReference type="FunFam" id="2.30.280.10:FF:000005">
    <property type="entry name" value="E3 ubiquitin-protein ligase UHRF1"/>
    <property type="match status" value="1"/>
</dbReference>
<evidence type="ECO:0000259" key="4">
    <source>
        <dbReference type="PROSITE" id="PS51015"/>
    </source>
</evidence>
<dbReference type="STRING" id="1165861.A0A0L0V299"/>
<comment type="caution">
    <text evidence="5">The sequence shown here is derived from an EMBL/GenBank/DDBJ whole genome shotgun (WGS) entry which is preliminary data.</text>
</comment>
<feature type="compositionally biased region" description="Polar residues" evidence="3">
    <location>
        <begin position="101"/>
        <end position="111"/>
    </location>
</feature>